<dbReference type="RefSeq" id="XP_018067577.1">
    <property type="nucleotide sequence ID" value="XM_018215497.1"/>
</dbReference>
<dbReference type="Gene3D" id="1.25.40.20">
    <property type="entry name" value="Ankyrin repeat-containing domain"/>
    <property type="match status" value="2"/>
</dbReference>
<dbReference type="OrthoDB" id="194358at2759"/>
<evidence type="ECO:0000313" key="6">
    <source>
        <dbReference type="Proteomes" id="UP000070700"/>
    </source>
</evidence>
<proteinExistence type="predicted"/>
<feature type="repeat" description="ANK" evidence="3">
    <location>
        <begin position="698"/>
        <end position="730"/>
    </location>
</feature>
<dbReference type="Pfam" id="PF12796">
    <property type="entry name" value="Ank_2"/>
    <property type="match status" value="1"/>
</dbReference>
<dbReference type="InterPro" id="IPR002110">
    <property type="entry name" value="Ankyrin_rpt"/>
</dbReference>
<dbReference type="PANTHER" id="PTHR24126">
    <property type="entry name" value="ANKYRIN REPEAT, PH AND SEC7 DOMAIN CONTAINING PROTEIN SECG-RELATED"/>
    <property type="match status" value="1"/>
</dbReference>
<dbReference type="SUPFAM" id="SSF48403">
    <property type="entry name" value="Ankyrin repeat"/>
    <property type="match status" value="1"/>
</dbReference>
<dbReference type="PANTHER" id="PTHR24126:SF14">
    <property type="entry name" value="ANK_REP_REGION DOMAIN-CONTAINING PROTEIN"/>
    <property type="match status" value="1"/>
</dbReference>
<dbReference type="AlphaFoldDB" id="A0A194X023"/>
<dbReference type="SMART" id="SM00248">
    <property type="entry name" value="ANK"/>
    <property type="match status" value="3"/>
</dbReference>
<evidence type="ECO:0000256" key="4">
    <source>
        <dbReference type="SAM" id="MobiDB-lite"/>
    </source>
</evidence>
<evidence type="ECO:0000256" key="3">
    <source>
        <dbReference type="PROSITE-ProRule" id="PRU00023"/>
    </source>
</evidence>
<keyword evidence="6" id="KW-1185">Reference proteome</keyword>
<dbReference type="Proteomes" id="UP000070700">
    <property type="component" value="Unassembled WGS sequence"/>
</dbReference>
<dbReference type="GeneID" id="28825223"/>
<name>A0A194X023_MOLSC</name>
<organism evidence="5 6">
    <name type="scientific">Mollisia scopiformis</name>
    <name type="common">Conifer needle endophyte fungus</name>
    <name type="synonym">Phialocephala scopiformis</name>
    <dbReference type="NCBI Taxonomy" id="149040"/>
    <lineage>
        <taxon>Eukaryota</taxon>
        <taxon>Fungi</taxon>
        <taxon>Dikarya</taxon>
        <taxon>Ascomycota</taxon>
        <taxon>Pezizomycotina</taxon>
        <taxon>Leotiomycetes</taxon>
        <taxon>Helotiales</taxon>
        <taxon>Mollisiaceae</taxon>
        <taxon>Mollisia</taxon>
    </lineage>
</organism>
<dbReference type="PROSITE" id="PS50297">
    <property type="entry name" value="ANK_REP_REGION"/>
    <property type="match status" value="1"/>
</dbReference>
<dbReference type="EMBL" id="KQ947422">
    <property type="protein sequence ID" value="KUJ13222.1"/>
    <property type="molecule type" value="Genomic_DNA"/>
</dbReference>
<dbReference type="InterPro" id="IPR036770">
    <property type="entry name" value="Ankyrin_rpt-contain_sf"/>
</dbReference>
<protein>
    <submittedName>
        <fullName evidence="5">Ankyrin</fullName>
    </submittedName>
</protein>
<gene>
    <name evidence="5" type="ORF">LY89DRAFT_687420</name>
</gene>
<evidence type="ECO:0000256" key="1">
    <source>
        <dbReference type="ARBA" id="ARBA00022737"/>
    </source>
</evidence>
<keyword evidence="2 3" id="KW-0040">ANK repeat</keyword>
<evidence type="ECO:0000313" key="5">
    <source>
        <dbReference type="EMBL" id="KUJ13222.1"/>
    </source>
</evidence>
<evidence type="ECO:0000256" key="2">
    <source>
        <dbReference type="ARBA" id="ARBA00023043"/>
    </source>
</evidence>
<sequence length="786" mass="86869">MSASIANTSPSANSSAGSSTPIKSTTPKTKSGRPSKWSASRQRKLARLYLYTNLPREDIPRVLKVENGNNKENWVPGKESTIKTVNAILDKEPRWLRPKDREDMDKKILGLSECKTQRRFRRQFSSPPPDELPISDAIPSFDFSETPLEDLLAFAPAEPVRSLVTATNAGGAFDYSLPFSAQEIVYDEELVLPSSMLAEVSDTANGESYPTHNSGEIPSTDDLSLSSTYLSITSLKRRLSRYSSSYVKAIARIVKAHSISDSSAASTIQVSFPILVNTENASVTGSSTIRSSSTLLANVKARIPQLVLPDSILVLERHFKKQGLCIPGIKNHDSNACWCLEELDFNCQTWASHDGLVCVQREDPPRHLGNLNVYFRDVFGNNILHMLAARGANIDVIVDALRQGIDGNAKNTAEQSFLHVFSRHALTRLATNSLALDCFLVKLNAFNVRFFDCDLFGRSFFHLLTRRARKLDRHCLGVLTDLNIQLPSKRDAFGWVATCDPKGFNATLEEQLRKSNPPRNSEESTGSAIYRADHLSTILPGTTGMESPDSTIRFPIADQNNSNDADTFVYSHKALLETATKALDSPTIEDLEGRNGLQCLAEASLDVDEMRALISNSSKRKRGQTKPSSSSRGLTFRYELASTMISFGVDINHYDKNGNSVLMSFVTHLPDGEDDKTLANLFRHLIQSGANLELRNRSGETALHVAVRLGRKVATRVLLECGANMHARTSMGKGVLVLGEMFYFRAREDPRLYASIMACMALCIQYGAVATPSLVMEWEDRNSGFI</sequence>
<keyword evidence="1" id="KW-0677">Repeat</keyword>
<feature type="compositionally biased region" description="Low complexity" evidence="4">
    <location>
        <begin position="1"/>
        <end position="29"/>
    </location>
</feature>
<dbReference type="KEGG" id="psco:LY89DRAFT_687420"/>
<feature type="region of interest" description="Disordered" evidence="4">
    <location>
        <begin position="1"/>
        <end position="41"/>
    </location>
</feature>
<dbReference type="InParanoid" id="A0A194X023"/>
<reference evidence="5 6" key="1">
    <citation type="submission" date="2015-10" db="EMBL/GenBank/DDBJ databases">
        <title>Full genome of DAOMC 229536 Phialocephala scopiformis, a fungal endophyte of spruce producing the potent anti-insectan compound rugulosin.</title>
        <authorList>
            <consortium name="DOE Joint Genome Institute"/>
            <person name="Walker A.K."/>
            <person name="Frasz S.L."/>
            <person name="Seifert K.A."/>
            <person name="Miller J.D."/>
            <person name="Mondo S.J."/>
            <person name="Labutti K."/>
            <person name="Lipzen A."/>
            <person name="Dockter R."/>
            <person name="Kennedy M."/>
            <person name="Grigoriev I.V."/>
            <person name="Spatafora J.W."/>
        </authorList>
    </citation>
    <scope>NUCLEOTIDE SEQUENCE [LARGE SCALE GENOMIC DNA]</scope>
    <source>
        <strain evidence="5 6">CBS 120377</strain>
    </source>
</reference>
<accession>A0A194X023</accession>
<dbReference type="PROSITE" id="PS50088">
    <property type="entry name" value="ANK_REPEAT"/>
    <property type="match status" value="1"/>
</dbReference>